<reference evidence="4" key="2">
    <citation type="journal article" date="2023" name="IMA Fungus">
        <title>Comparative genomic study of the Penicillium genus elucidates a diverse pangenome and 15 lateral gene transfer events.</title>
        <authorList>
            <person name="Petersen C."/>
            <person name="Sorensen T."/>
            <person name="Nielsen M.R."/>
            <person name="Sondergaard T.E."/>
            <person name="Sorensen J.L."/>
            <person name="Fitzpatrick D.A."/>
            <person name="Frisvad J.C."/>
            <person name="Nielsen K.L."/>
        </authorList>
    </citation>
    <scope>NUCLEOTIDE SEQUENCE</scope>
    <source>
        <strain evidence="4">IBT 21917</strain>
    </source>
</reference>
<dbReference type="EMBL" id="JAPQKO010000002">
    <property type="protein sequence ID" value="KAJ5180374.1"/>
    <property type="molecule type" value="Genomic_DNA"/>
</dbReference>
<dbReference type="GO" id="GO:0005783">
    <property type="term" value="C:endoplasmic reticulum"/>
    <property type="evidence" value="ECO:0007669"/>
    <property type="project" value="TreeGrafter"/>
</dbReference>
<name>A0A9W9IJV2_9EURO</name>
<accession>A0A9W9IJV2</accession>
<evidence type="ECO:0000313" key="5">
    <source>
        <dbReference type="Proteomes" id="UP001146351"/>
    </source>
</evidence>
<gene>
    <name evidence="4" type="ORF">N7492_003584</name>
</gene>
<dbReference type="OrthoDB" id="5583277at2759"/>
<dbReference type="PANTHER" id="PTHR36853:SF1">
    <property type="entry name" value="DUF3844 DOMAIN-CONTAINING PROTEIN"/>
    <property type="match status" value="1"/>
</dbReference>
<comment type="caution">
    <text evidence="4">The sequence shown here is derived from an EMBL/GenBank/DDBJ whole genome shotgun (WGS) entry which is preliminary data.</text>
</comment>
<evidence type="ECO:0000256" key="1">
    <source>
        <dbReference type="SAM" id="Phobius"/>
    </source>
</evidence>
<feature type="signal peptide" evidence="2">
    <location>
        <begin position="1"/>
        <end position="20"/>
    </location>
</feature>
<dbReference type="PANTHER" id="PTHR36853">
    <property type="entry name" value="EXPRESSED PROTEIN"/>
    <property type="match status" value="1"/>
</dbReference>
<reference evidence="4" key="1">
    <citation type="submission" date="2022-11" db="EMBL/GenBank/DDBJ databases">
        <authorList>
            <person name="Petersen C."/>
        </authorList>
    </citation>
    <scope>NUCLEOTIDE SEQUENCE</scope>
    <source>
        <strain evidence="4">IBT 21917</strain>
    </source>
</reference>
<proteinExistence type="predicted"/>
<sequence>MRWVSKLLALAATGAVGTTALESSIFTFPVDKLASKNDVPEQVVSEDVARSILELRSKSSVASVLGKVDTDTVDRLNQFADGQMTLFAGSDSQESMERHTIVFEGLDRDVDMNLRKGQGNRILVPHSSSALVDNTLESVAESDSKGRNCIYHGSGKSQTKGAKTAQECISLNPVLSRGHGLFDRDLLNLVGSAETWVSQDQKTAVSRIAFKARSDENKLITQSLDAVFQELNDVSSEGKREITVIFSPHESASKNPRRVLERRDKSWVDSSTAHSSVLKSGKGLPVHHNLAPVCHATNSSCAEATNNCSGHGSCYLKSGSESEGSANNCYACRCQQTVVRKSDGTTQKIQWGGPACEKKDISSSFWLIAGVSVLLVLLVGSGIGMLFSMGQQELPSVISAGVGGSKTQG</sequence>
<feature type="chain" id="PRO_5040779807" description="Vacuolar sorting protein Vps3844 C-terminal domain-containing protein" evidence="2">
    <location>
        <begin position="21"/>
        <end position="409"/>
    </location>
</feature>
<keyword evidence="1" id="KW-1133">Transmembrane helix</keyword>
<dbReference type="AlphaFoldDB" id="A0A9W9IJV2"/>
<dbReference type="Pfam" id="PF12955">
    <property type="entry name" value="Vps3844_C"/>
    <property type="match status" value="1"/>
</dbReference>
<keyword evidence="1" id="KW-0812">Transmembrane</keyword>
<keyword evidence="2" id="KW-0732">Signal</keyword>
<organism evidence="4 5">
    <name type="scientific">Penicillium capsulatum</name>
    <dbReference type="NCBI Taxonomy" id="69766"/>
    <lineage>
        <taxon>Eukaryota</taxon>
        <taxon>Fungi</taxon>
        <taxon>Dikarya</taxon>
        <taxon>Ascomycota</taxon>
        <taxon>Pezizomycotina</taxon>
        <taxon>Eurotiomycetes</taxon>
        <taxon>Eurotiomycetidae</taxon>
        <taxon>Eurotiales</taxon>
        <taxon>Aspergillaceae</taxon>
        <taxon>Penicillium</taxon>
    </lineage>
</organism>
<protein>
    <recommendedName>
        <fullName evidence="3">Vacuolar sorting protein Vps3844 C-terminal domain-containing protein</fullName>
    </recommendedName>
</protein>
<dbReference type="InterPro" id="IPR053065">
    <property type="entry name" value="Archenteron_Induction-Rel"/>
</dbReference>
<evidence type="ECO:0000313" key="4">
    <source>
        <dbReference type="EMBL" id="KAJ5180374.1"/>
    </source>
</evidence>
<keyword evidence="1" id="KW-0472">Membrane</keyword>
<evidence type="ECO:0000256" key="2">
    <source>
        <dbReference type="SAM" id="SignalP"/>
    </source>
</evidence>
<evidence type="ECO:0000259" key="3">
    <source>
        <dbReference type="Pfam" id="PF12955"/>
    </source>
</evidence>
<feature type="domain" description="Vacuolar sorting protein Vps3844 C-terminal" evidence="3">
    <location>
        <begin position="294"/>
        <end position="400"/>
    </location>
</feature>
<dbReference type="Proteomes" id="UP001146351">
    <property type="component" value="Unassembled WGS sequence"/>
</dbReference>
<feature type="transmembrane region" description="Helical" evidence="1">
    <location>
        <begin position="365"/>
        <end position="387"/>
    </location>
</feature>
<keyword evidence="5" id="KW-1185">Reference proteome</keyword>
<dbReference type="InterPro" id="IPR024382">
    <property type="entry name" value="Vps3844_C"/>
</dbReference>